<dbReference type="InterPro" id="IPR025197">
    <property type="entry name" value="DUF4116"/>
</dbReference>
<reference evidence="2 3" key="1">
    <citation type="journal article" date="2010" name="Cell">
        <title>The genome of Naegleria gruberi illuminates early eukaryotic versatility.</title>
        <authorList>
            <person name="Fritz-Laylin L.K."/>
            <person name="Prochnik S.E."/>
            <person name="Ginger M.L."/>
            <person name="Dacks J.B."/>
            <person name="Carpenter M.L."/>
            <person name="Field M.C."/>
            <person name="Kuo A."/>
            <person name="Paredez A."/>
            <person name="Chapman J."/>
            <person name="Pham J."/>
            <person name="Shu S."/>
            <person name="Neupane R."/>
            <person name="Cipriano M."/>
            <person name="Mancuso J."/>
            <person name="Tu H."/>
            <person name="Salamov A."/>
            <person name="Lindquist E."/>
            <person name="Shapiro H."/>
            <person name="Lucas S."/>
            <person name="Grigoriev I.V."/>
            <person name="Cande W.Z."/>
            <person name="Fulton C."/>
            <person name="Rokhsar D.S."/>
            <person name="Dawson S.C."/>
        </authorList>
    </citation>
    <scope>NUCLEOTIDE SEQUENCE [LARGE SCALE GENOMIC DNA]</scope>
    <source>
        <strain evidence="2 3">NEG-M</strain>
    </source>
</reference>
<dbReference type="EMBL" id="GG738924">
    <property type="protein sequence ID" value="EFC36905.1"/>
    <property type="molecule type" value="Genomic_DNA"/>
</dbReference>
<evidence type="ECO:0000259" key="1">
    <source>
        <dbReference type="Pfam" id="PF13475"/>
    </source>
</evidence>
<sequence>MSELEPVTIILTDRPITTQPTFQYLKFKFESQQFGKLLWFVRMEKSYEYFPIEYAKDKSFIIENMKNNPQMVYEMIDPMLKLDVDIALEYLLWTDRVDSKQVLALENTMNDTKFVANFLKSHAHLLEEDILNRLMTYYPSMRAVFDDKKHFLEIVKFEGLVEKNVLLLLELATEKVRSDRLIIEECVKYNGFSLNFANNDLKNDREMILKAVRVDGLVLRDLEKRWSTDRDIVIEAVKRNGNIIAKTPSEFRLDREIVFLALKSNSMCLEYLSGEMKNDREIVLLAVRCDKPLVSGQSCLRYASDLLKCDREVILEAVKHNPYSGGVANTWISLMFGISLSTLSIDLPHILTNIATNITSQTIKLHDDNLLTHPLLNTNLTHVFKTTK</sequence>
<dbReference type="RefSeq" id="XP_002669649.1">
    <property type="nucleotide sequence ID" value="XM_002669603.1"/>
</dbReference>
<feature type="domain" description="DUF4116" evidence="1">
    <location>
        <begin position="279"/>
        <end position="324"/>
    </location>
</feature>
<evidence type="ECO:0000313" key="2">
    <source>
        <dbReference type="EMBL" id="EFC36905.1"/>
    </source>
</evidence>
<dbReference type="GeneID" id="8856094"/>
<name>D2W205_NAEGR</name>
<dbReference type="InParanoid" id="D2W205"/>
<dbReference type="AlphaFoldDB" id="D2W205"/>
<evidence type="ECO:0000313" key="3">
    <source>
        <dbReference type="Proteomes" id="UP000006671"/>
    </source>
</evidence>
<keyword evidence="3" id="KW-1185">Reference proteome</keyword>
<protein>
    <submittedName>
        <fullName evidence="2">Predicted protein</fullName>
    </submittedName>
</protein>
<dbReference type="Proteomes" id="UP000006671">
    <property type="component" value="Unassembled WGS sequence"/>
</dbReference>
<proteinExistence type="predicted"/>
<dbReference type="KEGG" id="ngr:NAEGRDRAFT_75414"/>
<organism evidence="3">
    <name type="scientific">Naegleria gruberi</name>
    <name type="common">Amoeba</name>
    <dbReference type="NCBI Taxonomy" id="5762"/>
    <lineage>
        <taxon>Eukaryota</taxon>
        <taxon>Discoba</taxon>
        <taxon>Heterolobosea</taxon>
        <taxon>Tetramitia</taxon>
        <taxon>Eutetramitia</taxon>
        <taxon>Vahlkampfiidae</taxon>
        <taxon>Naegleria</taxon>
    </lineage>
</organism>
<feature type="domain" description="DUF4116" evidence="1">
    <location>
        <begin position="229"/>
        <end position="277"/>
    </location>
</feature>
<gene>
    <name evidence="2" type="ORF">NAEGRDRAFT_75414</name>
</gene>
<accession>D2W205</accession>
<dbReference type="VEuPathDB" id="AmoebaDB:NAEGRDRAFT_75414"/>
<feature type="domain" description="DUF4116" evidence="1">
    <location>
        <begin position="179"/>
        <end position="223"/>
    </location>
</feature>
<dbReference type="Pfam" id="PF13475">
    <property type="entry name" value="DUF4116"/>
    <property type="match status" value="3"/>
</dbReference>